<dbReference type="InterPro" id="IPR001841">
    <property type="entry name" value="Znf_RING"/>
</dbReference>
<keyword evidence="4 6" id="KW-0863">Zinc-finger</keyword>
<evidence type="ECO:0000313" key="9">
    <source>
        <dbReference type="EMBL" id="CAK7932403.1"/>
    </source>
</evidence>
<dbReference type="InterPro" id="IPR039739">
    <property type="entry name" value="MAG2/RNF10"/>
</dbReference>
<dbReference type="EMBL" id="CAKLBY020000189">
    <property type="protein sequence ID" value="CAK7932403.1"/>
    <property type="molecule type" value="Genomic_DNA"/>
</dbReference>
<dbReference type="Proteomes" id="UP001162060">
    <property type="component" value="Unassembled WGS sequence"/>
</dbReference>
<organism evidence="9 10">
    <name type="scientific">Peronospora matthiolae</name>
    <dbReference type="NCBI Taxonomy" id="2874970"/>
    <lineage>
        <taxon>Eukaryota</taxon>
        <taxon>Sar</taxon>
        <taxon>Stramenopiles</taxon>
        <taxon>Oomycota</taxon>
        <taxon>Peronosporomycetes</taxon>
        <taxon>Peronosporales</taxon>
        <taxon>Peronosporaceae</taxon>
        <taxon>Peronospora</taxon>
    </lineage>
</organism>
<feature type="region of interest" description="Disordered" evidence="7">
    <location>
        <begin position="1"/>
        <end position="28"/>
    </location>
</feature>
<dbReference type="CDD" id="cd16536">
    <property type="entry name" value="RING-HC_RNF10"/>
    <property type="match status" value="1"/>
</dbReference>
<dbReference type="InterPro" id="IPR013083">
    <property type="entry name" value="Znf_RING/FYVE/PHD"/>
</dbReference>
<comment type="caution">
    <text evidence="9">The sequence shown here is derived from an EMBL/GenBank/DDBJ whole genome shotgun (WGS) entry which is preliminary data.</text>
</comment>
<keyword evidence="3" id="KW-0479">Metal-binding</keyword>
<proteinExistence type="predicted"/>
<dbReference type="PROSITE" id="PS50089">
    <property type="entry name" value="ZF_RING_2"/>
    <property type="match status" value="1"/>
</dbReference>
<dbReference type="GO" id="GO:0008270">
    <property type="term" value="F:zinc ion binding"/>
    <property type="evidence" value="ECO:0007669"/>
    <property type="project" value="UniProtKB-KW"/>
</dbReference>
<protein>
    <recommendedName>
        <fullName evidence="8">RING-type domain-containing protein</fullName>
    </recommendedName>
</protein>
<dbReference type="PROSITE" id="PS00518">
    <property type="entry name" value="ZF_RING_1"/>
    <property type="match status" value="1"/>
</dbReference>
<dbReference type="GO" id="GO:0000976">
    <property type="term" value="F:transcription cis-regulatory region binding"/>
    <property type="evidence" value="ECO:0007669"/>
    <property type="project" value="TreeGrafter"/>
</dbReference>
<feature type="region of interest" description="Disordered" evidence="7">
    <location>
        <begin position="576"/>
        <end position="616"/>
    </location>
</feature>
<dbReference type="InterPro" id="IPR017907">
    <property type="entry name" value="Znf_RING_CS"/>
</dbReference>
<name>A0AAV1UFI2_9STRA</name>
<comment type="subcellular location">
    <subcellularLocation>
        <location evidence="1">Cytoplasm</location>
    </subcellularLocation>
</comment>
<dbReference type="AlphaFoldDB" id="A0AAV1UFI2"/>
<dbReference type="PANTHER" id="PTHR12983">
    <property type="entry name" value="RING FINGER 10 FAMILY MEMBER"/>
    <property type="match status" value="1"/>
</dbReference>
<sequence>MKNNSSRNNSNGHSSRRGPRREQKKNMDYEARVTRNGVSANHLLNFSLPEREKSVHSHYKKKKKQSSVPRTQMEYLHANYRFVIAPLDPDAVVSMWDLEALAEWSSVEQVLLWYDVESPETCPICMDTFRAPKITKCGHIFCWPCILRYLSMTEKYWRRCPMCFDSVQKAQLRSALLHQLQIPPHVGSDATFQLLERSKSSMFPRPRVLPSTGAIGKTNSLSDVAGSAERKRCRKLPSVNDADATYSRILEATSDYLQEMLYSEMRDLQSMDAEFRSSGDIENLPFVVEALQYTSERLAKSGDARKNGTHRSITIPCAKGEVEESGSGDAYSFYQIANGTYVILHPLNVKCLLKEFSDQEQQQQQGESTNDAHQTDLEAVWTQEVASSETVRPNRYHLLPERISGRVLDIEHMVMDDEALKRYRFLSHLPRFCDFYICELDLMSQLSPSTLTAFQNELKKRSKQRKQKLKLHSTTTPLSPIAKRDASAFLLEQEGTMWPSPYEQALIESMEDIALDEFSSDTAERESQSYASVVEEQQQSFERVTENSGLFPALGGASTSDAWPFGSNSIVFGSPSAWGSASSGPPAVAWTPGKKKKGAGKKGVSLFSTTQRRSYR</sequence>
<feature type="compositionally biased region" description="Low complexity" evidence="7">
    <location>
        <begin position="576"/>
        <end position="587"/>
    </location>
</feature>
<evidence type="ECO:0000259" key="8">
    <source>
        <dbReference type="PROSITE" id="PS50089"/>
    </source>
</evidence>
<dbReference type="Pfam" id="PF13923">
    <property type="entry name" value="zf-C3HC4_2"/>
    <property type="match status" value="1"/>
</dbReference>
<evidence type="ECO:0000256" key="5">
    <source>
        <dbReference type="ARBA" id="ARBA00022833"/>
    </source>
</evidence>
<evidence type="ECO:0000256" key="2">
    <source>
        <dbReference type="ARBA" id="ARBA00022490"/>
    </source>
</evidence>
<reference evidence="9" key="1">
    <citation type="submission" date="2024-01" db="EMBL/GenBank/DDBJ databases">
        <authorList>
            <person name="Webb A."/>
        </authorList>
    </citation>
    <scope>NUCLEOTIDE SEQUENCE</scope>
    <source>
        <strain evidence="9">Pm1</strain>
    </source>
</reference>
<evidence type="ECO:0000256" key="4">
    <source>
        <dbReference type="ARBA" id="ARBA00022771"/>
    </source>
</evidence>
<feature type="domain" description="RING-type" evidence="8">
    <location>
        <begin position="122"/>
        <end position="163"/>
    </location>
</feature>
<dbReference type="SMART" id="SM00184">
    <property type="entry name" value="RING"/>
    <property type="match status" value="1"/>
</dbReference>
<evidence type="ECO:0000313" key="10">
    <source>
        <dbReference type="Proteomes" id="UP001162060"/>
    </source>
</evidence>
<gene>
    <name evidence="9" type="ORF">PM001_LOCUS17553</name>
</gene>
<evidence type="ECO:0000256" key="3">
    <source>
        <dbReference type="ARBA" id="ARBA00022723"/>
    </source>
</evidence>
<keyword evidence="5" id="KW-0862">Zinc</keyword>
<feature type="compositionally biased region" description="Low complexity" evidence="7">
    <location>
        <begin position="1"/>
        <end position="13"/>
    </location>
</feature>
<evidence type="ECO:0000256" key="1">
    <source>
        <dbReference type="ARBA" id="ARBA00004496"/>
    </source>
</evidence>
<evidence type="ECO:0000256" key="6">
    <source>
        <dbReference type="PROSITE-ProRule" id="PRU00175"/>
    </source>
</evidence>
<dbReference type="PANTHER" id="PTHR12983:SF9">
    <property type="entry name" value="E3 UBIQUITIN-PROTEIN LIGASE RNF10"/>
    <property type="match status" value="1"/>
</dbReference>
<keyword evidence="2" id="KW-0963">Cytoplasm</keyword>
<evidence type="ECO:0000256" key="7">
    <source>
        <dbReference type="SAM" id="MobiDB-lite"/>
    </source>
</evidence>
<dbReference type="SUPFAM" id="SSF57850">
    <property type="entry name" value="RING/U-box"/>
    <property type="match status" value="1"/>
</dbReference>
<dbReference type="GO" id="GO:0045944">
    <property type="term" value="P:positive regulation of transcription by RNA polymerase II"/>
    <property type="evidence" value="ECO:0007669"/>
    <property type="project" value="TreeGrafter"/>
</dbReference>
<accession>A0AAV1UFI2</accession>
<feature type="compositionally biased region" description="Polar residues" evidence="7">
    <location>
        <begin position="606"/>
        <end position="616"/>
    </location>
</feature>
<dbReference type="GO" id="GO:0005737">
    <property type="term" value="C:cytoplasm"/>
    <property type="evidence" value="ECO:0007669"/>
    <property type="project" value="UniProtKB-SubCell"/>
</dbReference>
<dbReference type="Gene3D" id="3.30.40.10">
    <property type="entry name" value="Zinc/RING finger domain, C3HC4 (zinc finger)"/>
    <property type="match status" value="1"/>
</dbReference>